<reference evidence="2 3" key="1">
    <citation type="journal article" date="2024" name="IMA Fungus">
        <title>Apiospora arundinis, a panoply of carbohydrate-active enzymes and secondary metabolites.</title>
        <authorList>
            <person name="Sorensen T."/>
            <person name="Petersen C."/>
            <person name="Muurmann A.T."/>
            <person name="Christiansen J.V."/>
            <person name="Brundto M.L."/>
            <person name="Overgaard C.K."/>
            <person name="Boysen A.T."/>
            <person name="Wollenberg R.D."/>
            <person name="Larsen T.O."/>
            <person name="Sorensen J.L."/>
            <person name="Nielsen K.L."/>
            <person name="Sondergaard T.E."/>
        </authorList>
    </citation>
    <scope>NUCLEOTIDE SEQUENCE [LARGE SCALE GENOMIC DNA]</scope>
    <source>
        <strain evidence="2 3">AAU 773</strain>
    </source>
</reference>
<name>A0ABR2JGB5_9PEZI</name>
<dbReference type="Proteomes" id="UP001390339">
    <property type="component" value="Unassembled WGS sequence"/>
</dbReference>
<evidence type="ECO:0000313" key="2">
    <source>
        <dbReference type="EMBL" id="KAK8876816.1"/>
    </source>
</evidence>
<proteinExistence type="predicted"/>
<dbReference type="PANTHER" id="PTHR38167:SF1">
    <property type="entry name" value="C2H2-TYPE DOMAIN-CONTAINING PROTEIN"/>
    <property type="match status" value="1"/>
</dbReference>
<protein>
    <submittedName>
        <fullName evidence="2">Uncharacterized protein</fullName>
    </submittedName>
</protein>
<keyword evidence="3" id="KW-1185">Reference proteome</keyword>
<evidence type="ECO:0000313" key="3">
    <source>
        <dbReference type="Proteomes" id="UP001390339"/>
    </source>
</evidence>
<dbReference type="EMBL" id="JAPCWZ010000002">
    <property type="protein sequence ID" value="KAK8876816.1"/>
    <property type="molecule type" value="Genomic_DNA"/>
</dbReference>
<gene>
    <name evidence="2" type="ORF">PGQ11_001762</name>
</gene>
<accession>A0ABR2JGB5</accession>
<organism evidence="2 3">
    <name type="scientific">Apiospora arundinis</name>
    <dbReference type="NCBI Taxonomy" id="335852"/>
    <lineage>
        <taxon>Eukaryota</taxon>
        <taxon>Fungi</taxon>
        <taxon>Dikarya</taxon>
        <taxon>Ascomycota</taxon>
        <taxon>Pezizomycotina</taxon>
        <taxon>Sordariomycetes</taxon>
        <taxon>Xylariomycetidae</taxon>
        <taxon>Amphisphaeriales</taxon>
        <taxon>Apiosporaceae</taxon>
        <taxon>Apiospora</taxon>
    </lineage>
</organism>
<evidence type="ECO:0000256" key="1">
    <source>
        <dbReference type="SAM" id="MobiDB-lite"/>
    </source>
</evidence>
<feature type="region of interest" description="Disordered" evidence="1">
    <location>
        <begin position="50"/>
        <end position="81"/>
    </location>
</feature>
<dbReference type="PANTHER" id="PTHR38167">
    <property type="entry name" value="C2H2-TYPE DOMAIN-CONTAINING PROTEIN"/>
    <property type="match status" value="1"/>
</dbReference>
<sequence length="201" mass="22707">MSAQTQDQSQLILEEAINKLDLPTLRSVFKDMCASSEEIRQQATERLIVTRSAAKKHAAADDDPQEASASNKKQKQGDEDTLQSRFEPCKNCKQVFDVTKNTPTSCQFHDGALGIDDEVFPDDDDVAYHPDGIDVHTDWRREEWPEGFIWNCCEKNCNNKGCIAQKHEAAVTLHGKNGKTIILLDDDDDDDEEEGEEDEYE</sequence>
<comment type="caution">
    <text evidence="2">The sequence shown here is derived from an EMBL/GenBank/DDBJ whole genome shotgun (WGS) entry which is preliminary data.</text>
</comment>